<dbReference type="AlphaFoldDB" id="A0A150GH27"/>
<dbReference type="Proteomes" id="UP000075714">
    <property type="component" value="Unassembled WGS sequence"/>
</dbReference>
<evidence type="ECO:0000313" key="3">
    <source>
        <dbReference type="EMBL" id="KXZ49152.1"/>
    </source>
</evidence>
<feature type="coiled-coil region" evidence="1">
    <location>
        <begin position="180"/>
        <end position="257"/>
    </location>
</feature>
<feature type="coiled-coil region" evidence="1">
    <location>
        <begin position="284"/>
        <end position="351"/>
    </location>
</feature>
<evidence type="ECO:0000256" key="1">
    <source>
        <dbReference type="SAM" id="Coils"/>
    </source>
</evidence>
<dbReference type="EMBL" id="LSYV01000024">
    <property type="protein sequence ID" value="KXZ49152.1"/>
    <property type="molecule type" value="Genomic_DNA"/>
</dbReference>
<keyword evidence="4" id="KW-1185">Reference proteome</keyword>
<evidence type="ECO:0000256" key="2">
    <source>
        <dbReference type="SAM" id="MobiDB-lite"/>
    </source>
</evidence>
<keyword evidence="1" id="KW-0175">Coiled coil</keyword>
<dbReference type="OrthoDB" id="549127at2759"/>
<protein>
    <submittedName>
        <fullName evidence="3">Uncharacterized protein</fullName>
    </submittedName>
</protein>
<gene>
    <name evidence="3" type="ORF">GPECTOR_23g8</name>
</gene>
<sequence>MYYRRIPLRSGGADVMAWPFGPDEVLRQLASPSRVAQGADPLDHLPTPGMVISIDSASGGAGRAENHVALPSAAAAAAAAAAAGGAGHAPGGVGGECPIGGAECPFAHPHGGAEGRAAGPQGRHNATQRRLPAGRPGSRGPALSDLQSYSINAFVQPIMTVLSAHTRSVERDLQRNAEVRRAARQAADTVRQQLEDKRQQLRGLDAQREAAAARGDYGSAQALRAAMDALGGEVAALEAEEREAADALDALVEMEGSVRHAQASQLLTLGSELRELQQAASLALARLHAELRGLQERVQMTVEARTELGQELSRRTQSADVRRELRGLAEAAQAERERAAADLEQSRLANRAALGDAAALAANLTRADSLVQATALELDLLRGQLALALDFQVGDGEALDLASQLTSALEELAGLVPPRRLDPESAEEVVEQLLS</sequence>
<feature type="region of interest" description="Disordered" evidence="2">
    <location>
        <begin position="108"/>
        <end position="143"/>
    </location>
</feature>
<accession>A0A150GH27</accession>
<name>A0A150GH27_GONPE</name>
<proteinExistence type="predicted"/>
<comment type="caution">
    <text evidence="3">The sequence shown here is derived from an EMBL/GenBank/DDBJ whole genome shotgun (WGS) entry which is preliminary data.</text>
</comment>
<evidence type="ECO:0000313" key="4">
    <source>
        <dbReference type="Proteomes" id="UP000075714"/>
    </source>
</evidence>
<organism evidence="3 4">
    <name type="scientific">Gonium pectorale</name>
    <name type="common">Green alga</name>
    <dbReference type="NCBI Taxonomy" id="33097"/>
    <lineage>
        <taxon>Eukaryota</taxon>
        <taxon>Viridiplantae</taxon>
        <taxon>Chlorophyta</taxon>
        <taxon>core chlorophytes</taxon>
        <taxon>Chlorophyceae</taxon>
        <taxon>CS clade</taxon>
        <taxon>Chlamydomonadales</taxon>
        <taxon>Volvocaceae</taxon>
        <taxon>Gonium</taxon>
    </lineage>
</organism>
<reference evidence="4" key="1">
    <citation type="journal article" date="2016" name="Nat. Commun.">
        <title>The Gonium pectorale genome demonstrates co-option of cell cycle regulation during the evolution of multicellularity.</title>
        <authorList>
            <person name="Hanschen E.R."/>
            <person name="Marriage T.N."/>
            <person name="Ferris P.J."/>
            <person name="Hamaji T."/>
            <person name="Toyoda A."/>
            <person name="Fujiyama A."/>
            <person name="Neme R."/>
            <person name="Noguchi H."/>
            <person name="Minakuchi Y."/>
            <person name="Suzuki M."/>
            <person name="Kawai-Toyooka H."/>
            <person name="Smith D.R."/>
            <person name="Sparks H."/>
            <person name="Anderson J."/>
            <person name="Bakaric R."/>
            <person name="Luria V."/>
            <person name="Karger A."/>
            <person name="Kirschner M.W."/>
            <person name="Durand P.M."/>
            <person name="Michod R.E."/>
            <person name="Nozaki H."/>
            <person name="Olson B.J."/>
        </authorList>
    </citation>
    <scope>NUCLEOTIDE SEQUENCE [LARGE SCALE GENOMIC DNA]</scope>
    <source>
        <strain evidence="4">NIES-2863</strain>
    </source>
</reference>